<name>A0A918XWX4_9PROT</name>
<keyword evidence="2" id="KW-1185">Reference proteome</keyword>
<dbReference type="EMBL" id="BMZS01000011">
    <property type="protein sequence ID" value="GHD59836.1"/>
    <property type="molecule type" value="Genomic_DNA"/>
</dbReference>
<reference evidence="1" key="1">
    <citation type="journal article" date="2014" name="Int. J. Syst. Evol. Microbiol.">
        <title>Complete genome sequence of Corynebacterium casei LMG S-19264T (=DSM 44701T), isolated from a smear-ripened cheese.</title>
        <authorList>
            <consortium name="US DOE Joint Genome Institute (JGI-PGF)"/>
            <person name="Walter F."/>
            <person name="Albersmeier A."/>
            <person name="Kalinowski J."/>
            <person name="Ruckert C."/>
        </authorList>
    </citation>
    <scope>NUCLEOTIDE SEQUENCE</scope>
    <source>
        <strain evidence="1">KCTC 42651</strain>
    </source>
</reference>
<comment type="caution">
    <text evidence="1">The sequence shown here is derived from an EMBL/GenBank/DDBJ whole genome shotgun (WGS) entry which is preliminary data.</text>
</comment>
<dbReference type="RefSeq" id="WP_189993866.1">
    <property type="nucleotide sequence ID" value="NZ_BMZS01000011.1"/>
</dbReference>
<proteinExistence type="predicted"/>
<sequence length="198" mass="22473">MTARDVLDLAHERCHYRQSVDVLEFWTGRQADGDRPEPPEFDPLDVPALLPHLYLLERHDGRLRYRVSGEAVNSLFGSQHTGRYLDQVVPPAIYAIVSPYFERVFDGTICLFKGNVVLPTRDFLSFERVLMPVIRQDRLLLLGCLSLSSTAQLRDDPPGPLPDGFHFFVHDIARGTTENRYVPVTAEAFRRPDAGHCA</sequence>
<evidence type="ECO:0000313" key="1">
    <source>
        <dbReference type="EMBL" id="GHD59836.1"/>
    </source>
</evidence>
<gene>
    <name evidence="1" type="ORF">GCM10017083_44940</name>
</gene>
<reference evidence="1" key="2">
    <citation type="submission" date="2020-09" db="EMBL/GenBank/DDBJ databases">
        <authorList>
            <person name="Sun Q."/>
            <person name="Kim S."/>
        </authorList>
    </citation>
    <scope>NUCLEOTIDE SEQUENCE</scope>
    <source>
        <strain evidence="1">KCTC 42651</strain>
    </source>
</reference>
<dbReference type="Pfam" id="PF07310">
    <property type="entry name" value="PAS_5"/>
    <property type="match status" value="1"/>
</dbReference>
<evidence type="ECO:0000313" key="2">
    <source>
        <dbReference type="Proteomes" id="UP000630353"/>
    </source>
</evidence>
<dbReference type="Proteomes" id="UP000630353">
    <property type="component" value="Unassembled WGS sequence"/>
</dbReference>
<dbReference type="InterPro" id="IPR009922">
    <property type="entry name" value="DUF1457"/>
</dbReference>
<protein>
    <recommendedName>
        <fullName evidence="3">PAS domain-containing protein</fullName>
    </recommendedName>
</protein>
<dbReference type="AlphaFoldDB" id="A0A918XWX4"/>
<accession>A0A918XWX4</accession>
<evidence type="ECO:0008006" key="3">
    <source>
        <dbReference type="Google" id="ProtNLM"/>
    </source>
</evidence>
<organism evidence="1 2">
    <name type="scientific">Thalassobaculum fulvum</name>
    <dbReference type="NCBI Taxonomy" id="1633335"/>
    <lineage>
        <taxon>Bacteria</taxon>
        <taxon>Pseudomonadati</taxon>
        <taxon>Pseudomonadota</taxon>
        <taxon>Alphaproteobacteria</taxon>
        <taxon>Rhodospirillales</taxon>
        <taxon>Thalassobaculaceae</taxon>
        <taxon>Thalassobaculum</taxon>
    </lineage>
</organism>